<feature type="compositionally biased region" description="Basic residues" evidence="1">
    <location>
        <begin position="21"/>
        <end position="34"/>
    </location>
</feature>
<feature type="compositionally biased region" description="Acidic residues" evidence="1">
    <location>
        <begin position="559"/>
        <end position="568"/>
    </location>
</feature>
<feature type="compositionally biased region" description="Acidic residues" evidence="1">
    <location>
        <begin position="39"/>
        <end position="48"/>
    </location>
</feature>
<dbReference type="Pfam" id="PF13422">
    <property type="entry name" value="DUF4110"/>
    <property type="match status" value="1"/>
</dbReference>
<dbReference type="Proteomes" id="UP001276659">
    <property type="component" value="Unassembled WGS sequence"/>
</dbReference>
<feature type="compositionally biased region" description="Acidic residues" evidence="1">
    <location>
        <begin position="508"/>
        <end position="533"/>
    </location>
</feature>
<proteinExistence type="predicted"/>
<name>A0AAE0DMC1_9LECA</name>
<dbReference type="PANTHER" id="PTHR46063:SF1">
    <property type="entry name" value="KELCH DOMAIN-CONTAINING PROTEIN 4"/>
    <property type="match status" value="1"/>
</dbReference>
<dbReference type="Pfam" id="PF24681">
    <property type="entry name" value="Kelch_KLHDC2_KLHL20_DRC7"/>
    <property type="match status" value="1"/>
</dbReference>
<reference evidence="3" key="1">
    <citation type="submission" date="2022-11" db="EMBL/GenBank/DDBJ databases">
        <title>Chromosomal genome sequence assembly and mating type (MAT) locus characterization of the leprose asexual lichenized fungus Lepraria neglecta (Nyl.) Erichsen.</title>
        <authorList>
            <person name="Allen J.L."/>
            <person name="Pfeffer B."/>
        </authorList>
    </citation>
    <scope>NUCLEOTIDE SEQUENCE</scope>
    <source>
        <strain evidence="3">Allen 5258</strain>
    </source>
</reference>
<dbReference type="PANTHER" id="PTHR46063">
    <property type="entry name" value="KELCH DOMAIN-CONTAINING PROTEIN"/>
    <property type="match status" value="1"/>
</dbReference>
<evidence type="ECO:0000313" key="4">
    <source>
        <dbReference type="Proteomes" id="UP001276659"/>
    </source>
</evidence>
<dbReference type="EMBL" id="JASNWA010000006">
    <property type="protein sequence ID" value="KAK3175126.1"/>
    <property type="molecule type" value="Genomic_DNA"/>
</dbReference>
<feature type="region of interest" description="Disordered" evidence="1">
    <location>
        <begin position="1"/>
        <end position="48"/>
    </location>
</feature>
<organism evidence="3 4">
    <name type="scientific">Lepraria neglecta</name>
    <dbReference type="NCBI Taxonomy" id="209136"/>
    <lineage>
        <taxon>Eukaryota</taxon>
        <taxon>Fungi</taxon>
        <taxon>Dikarya</taxon>
        <taxon>Ascomycota</taxon>
        <taxon>Pezizomycotina</taxon>
        <taxon>Lecanoromycetes</taxon>
        <taxon>OSLEUM clade</taxon>
        <taxon>Lecanoromycetidae</taxon>
        <taxon>Lecanorales</taxon>
        <taxon>Lecanorineae</taxon>
        <taxon>Stereocaulaceae</taxon>
        <taxon>Lepraria</taxon>
    </lineage>
</organism>
<evidence type="ECO:0000313" key="3">
    <source>
        <dbReference type="EMBL" id="KAK3175126.1"/>
    </source>
</evidence>
<evidence type="ECO:0000259" key="2">
    <source>
        <dbReference type="Pfam" id="PF13422"/>
    </source>
</evidence>
<accession>A0AAE0DMC1</accession>
<dbReference type="SUPFAM" id="SSF117281">
    <property type="entry name" value="Kelch motif"/>
    <property type="match status" value="1"/>
</dbReference>
<sequence>MGKKDKKSKTPEQKARVAAKQSKKATQKEKKAKSKGGDDSDAEDVDLESVLEEYAKQQAQFLKVTEIPCEPPPPRSSATLIGSPSNGKELFLFGGEYYNGALATFFNDLFIYNIDRDEWRKVTSPNSPLPRSGHAWCRGGNAGGIYLFGGEFSSPKQGTFYHYNDFWRLEPSTREWTRLESKGKSPSARSGHRLVYYKNYIILFGGFQDTSQQTKYLQDLWIYDCQNFTWHNPTLPPATQKPDARSSFSFYPHEAGAILYGGYSRVKASIVVGKPTKGGGQSSKSVLKPTIHQDTWFLRISQPPPDAPANNAPSVRWERRKKPVNTPNPARAGATLAYHKGRGIMFGGVHDVEESEEGIESEFFDQLFALNLERNRFFPLALRRARAAPKKQADDRTGKRGRGKADEAELLHNLAALETKGTIADSDAMDTDPIQEAEEAPSKPAKPILNTMPHPRFNAQLAVQGDVLYIFGGTYEHGDREYTFDEMFAIDLGKLDGVQEIYRRELEDWQGDEAESDSDSDEEDESEDEDMEGDAPSGVSLIPSTAPSTTTKLPPSIDEPMDIEEEQPESTTTDTRPHPRPFESLREFFARTSNAWQGLVLENLQSKDGAINQSIKGLRKIAFDLAETKWWDCREEIIAEEERQEEAGIGEVVSIADRINEAGGVRRRR</sequence>
<dbReference type="InterPro" id="IPR015915">
    <property type="entry name" value="Kelch-typ_b-propeller"/>
</dbReference>
<gene>
    <name evidence="3" type="ORF">OEA41_002372</name>
</gene>
<dbReference type="InterPro" id="IPR052588">
    <property type="entry name" value="Kelch_domain_protein"/>
</dbReference>
<evidence type="ECO:0000256" key="1">
    <source>
        <dbReference type="SAM" id="MobiDB-lite"/>
    </source>
</evidence>
<feature type="domain" description="DUF4110" evidence="2">
    <location>
        <begin position="572"/>
        <end position="658"/>
    </location>
</feature>
<protein>
    <recommendedName>
        <fullName evidence="2">DUF4110 domain-containing protein</fullName>
    </recommendedName>
</protein>
<dbReference type="InterPro" id="IPR025183">
    <property type="entry name" value="DUF4110"/>
</dbReference>
<feature type="compositionally biased region" description="Polar residues" evidence="1">
    <location>
        <begin position="542"/>
        <end position="553"/>
    </location>
</feature>
<dbReference type="AlphaFoldDB" id="A0AAE0DMC1"/>
<feature type="region of interest" description="Disordered" evidence="1">
    <location>
        <begin position="507"/>
        <end position="581"/>
    </location>
</feature>
<comment type="caution">
    <text evidence="3">The sequence shown here is derived from an EMBL/GenBank/DDBJ whole genome shotgun (WGS) entry which is preliminary data.</text>
</comment>
<dbReference type="Gene3D" id="2.120.10.80">
    <property type="entry name" value="Kelch-type beta propeller"/>
    <property type="match status" value="2"/>
</dbReference>
<keyword evidence="4" id="KW-1185">Reference proteome</keyword>